<dbReference type="PROSITE" id="PS00086">
    <property type="entry name" value="CYTOCHROME_P450"/>
    <property type="match status" value="1"/>
</dbReference>
<name>A0ABR2M5K7_9ASPA</name>
<protein>
    <submittedName>
        <fullName evidence="13">Cytochrome P450 734A1</fullName>
    </submittedName>
</protein>
<dbReference type="SUPFAM" id="SSF48264">
    <property type="entry name" value="Cytochrome P450"/>
    <property type="match status" value="1"/>
</dbReference>
<dbReference type="PANTHER" id="PTHR24282:SF20">
    <property type="entry name" value="CYTOCHROME P450 CYP749A22-LIKE"/>
    <property type="match status" value="1"/>
</dbReference>
<reference evidence="13 14" key="1">
    <citation type="journal article" date="2022" name="Nat. Plants">
        <title>Genomes of leafy and leafless Platanthera orchids illuminate the evolution of mycoheterotrophy.</title>
        <authorList>
            <person name="Li M.H."/>
            <person name="Liu K.W."/>
            <person name="Li Z."/>
            <person name="Lu H.C."/>
            <person name="Ye Q.L."/>
            <person name="Zhang D."/>
            <person name="Wang J.Y."/>
            <person name="Li Y.F."/>
            <person name="Zhong Z.M."/>
            <person name="Liu X."/>
            <person name="Yu X."/>
            <person name="Liu D.K."/>
            <person name="Tu X.D."/>
            <person name="Liu B."/>
            <person name="Hao Y."/>
            <person name="Liao X.Y."/>
            <person name="Jiang Y.T."/>
            <person name="Sun W.H."/>
            <person name="Chen J."/>
            <person name="Chen Y.Q."/>
            <person name="Ai Y."/>
            <person name="Zhai J.W."/>
            <person name="Wu S.S."/>
            <person name="Zhou Z."/>
            <person name="Hsiao Y.Y."/>
            <person name="Wu W.L."/>
            <person name="Chen Y.Y."/>
            <person name="Lin Y.F."/>
            <person name="Hsu J.L."/>
            <person name="Li C.Y."/>
            <person name="Wang Z.W."/>
            <person name="Zhao X."/>
            <person name="Zhong W.Y."/>
            <person name="Ma X.K."/>
            <person name="Ma L."/>
            <person name="Huang J."/>
            <person name="Chen G.Z."/>
            <person name="Huang M.Z."/>
            <person name="Huang L."/>
            <person name="Peng D.H."/>
            <person name="Luo Y.B."/>
            <person name="Zou S.Q."/>
            <person name="Chen S.P."/>
            <person name="Lan S."/>
            <person name="Tsai W.C."/>
            <person name="Van de Peer Y."/>
            <person name="Liu Z.J."/>
        </authorList>
    </citation>
    <scope>NUCLEOTIDE SEQUENCE [LARGE SCALE GENOMIC DNA]</scope>
    <source>
        <strain evidence="13">Lor288</strain>
    </source>
</reference>
<evidence type="ECO:0000313" key="14">
    <source>
        <dbReference type="Proteomes" id="UP001412067"/>
    </source>
</evidence>
<gene>
    <name evidence="13" type="primary">CYP734A1</name>
    <name evidence="13" type="ORF">KSP40_PGU022116</name>
</gene>
<evidence type="ECO:0000256" key="12">
    <source>
        <dbReference type="SAM" id="Phobius"/>
    </source>
</evidence>
<dbReference type="PANTHER" id="PTHR24282">
    <property type="entry name" value="CYTOCHROME P450 FAMILY MEMBER"/>
    <property type="match status" value="1"/>
</dbReference>
<keyword evidence="7 11" id="KW-0560">Oxidoreductase</keyword>
<dbReference type="Pfam" id="PF00067">
    <property type="entry name" value="p450"/>
    <property type="match status" value="1"/>
</dbReference>
<keyword evidence="9 11" id="KW-0503">Monooxygenase</keyword>
<keyword evidence="3 11" id="KW-0349">Heme</keyword>
<evidence type="ECO:0000256" key="5">
    <source>
        <dbReference type="ARBA" id="ARBA00022723"/>
    </source>
</evidence>
<comment type="subcellular location">
    <subcellularLocation>
        <location evidence="1">Membrane</location>
    </subcellularLocation>
</comment>
<evidence type="ECO:0000256" key="6">
    <source>
        <dbReference type="ARBA" id="ARBA00022989"/>
    </source>
</evidence>
<evidence type="ECO:0000313" key="13">
    <source>
        <dbReference type="EMBL" id="KAK8959246.1"/>
    </source>
</evidence>
<keyword evidence="14" id="KW-1185">Reference proteome</keyword>
<dbReference type="InterPro" id="IPR017972">
    <property type="entry name" value="Cyt_P450_CS"/>
</dbReference>
<dbReference type="InterPro" id="IPR036396">
    <property type="entry name" value="Cyt_P450_sf"/>
</dbReference>
<proteinExistence type="inferred from homology"/>
<dbReference type="InterPro" id="IPR001128">
    <property type="entry name" value="Cyt_P450"/>
</dbReference>
<evidence type="ECO:0000256" key="11">
    <source>
        <dbReference type="RuleBase" id="RU000461"/>
    </source>
</evidence>
<dbReference type="Proteomes" id="UP001412067">
    <property type="component" value="Unassembled WGS sequence"/>
</dbReference>
<keyword evidence="6 12" id="KW-1133">Transmembrane helix</keyword>
<keyword evidence="4 12" id="KW-0812">Transmembrane</keyword>
<evidence type="ECO:0000256" key="4">
    <source>
        <dbReference type="ARBA" id="ARBA00022692"/>
    </source>
</evidence>
<keyword evidence="8 11" id="KW-0408">Iron</keyword>
<evidence type="ECO:0000256" key="3">
    <source>
        <dbReference type="ARBA" id="ARBA00022617"/>
    </source>
</evidence>
<comment type="caution">
    <text evidence="13">The sequence shown here is derived from an EMBL/GenBank/DDBJ whole genome shotgun (WGS) entry which is preliminary data.</text>
</comment>
<keyword evidence="5 11" id="KW-0479">Metal-binding</keyword>
<dbReference type="PRINTS" id="PR00385">
    <property type="entry name" value="P450"/>
</dbReference>
<feature type="transmembrane region" description="Helical" evidence="12">
    <location>
        <begin position="12"/>
        <end position="31"/>
    </location>
</feature>
<evidence type="ECO:0000256" key="10">
    <source>
        <dbReference type="ARBA" id="ARBA00023136"/>
    </source>
</evidence>
<dbReference type="Gene3D" id="1.10.630.10">
    <property type="entry name" value="Cytochrome P450"/>
    <property type="match status" value="1"/>
</dbReference>
<evidence type="ECO:0000256" key="2">
    <source>
        <dbReference type="ARBA" id="ARBA00010617"/>
    </source>
</evidence>
<comment type="similarity">
    <text evidence="2 11">Belongs to the cytochrome P450 family.</text>
</comment>
<dbReference type="InterPro" id="IPR050665">
    <property type="entry name" value="Cytochrome_P450_Monooxygen"/>
</dbReference>
<keyword evidence="10 12" id="KW-0472">Membrane</keyword>
<dbReference type="EMBL" id="JBBWWR010000012">
    <property type="protein sequence ID" value="KAK8959246.1"/>
    <property type="molecule type" value="Genomic_DNA"/>
</dbReference>
<evidence type="ECO:0000256" key="1">
    <source>
        <dbReference type="ARBA" id="ARBA00004370"/>
    </source>
</evidence>
<organism evidence="13 14">
    <name type="scientific">Platanthera guangdongensis</name>
    <dbReference type="NCBI Taxonomy" id="2320717"/>
    <lineage>
        <taxon>Eukaryota</taxon>
        <taxon>Viridiplantae</taxon>
        <taxon>Streptophyta</taxon>
        <taxon>Embryophyta</taxon>
        <taxon>Tracheophyta</taxon>
        <taxon>Spermatophyta</taxon>
        <taxon>Magnoliopsida</taxon>
        <taxon>Liliopsida</taxon>
        <taxon>Asparagales</taxon>
        <taxon>Orchidaceae</taxon>
        <taxon>Orchidoideae</taxon>
        <taxon>Orchideae</taxon>
        <taxon>Orchidinae</taxon>
        <taxon>Platanthera</taxon>
    </lineage>
</organism>
<accession>A0ABR2M5K7</accession>
<dbReference type="PRINTS" id="PR00463">
    <property type="entry name" value="EP450I"/>
</dbReference>
<evidence type="ECO:0000256" key="8">
    <source>
        <dbReference type="ARBA" id="ARBA00023004"/>
    </source>
</evidence>
<evidence type="ECO:0000256" key="9">
    <source>
        <dbReference type="ARBA" id="ARBA00023033"/>
    </source>
</evidence>
<dbReference type="InterPro" id="IPR002401">
    <property type="entry name" value="Cyt_P450_E_grp-I"/>
</dbReference>
<evidence type="ECO:0000256" key="7">
    <source>
        <dbReference type="ARBA" id="ARBA00023002"/>
    </source>
</evidence>
<sequence>MGDFQGSTNLMLALFGLILIQYLLLNLVRFLKRYWWDPIRITKFMEKQGIRGPPYKFLHGSTAEAKELMASSMAMPMELSHDVLSKIQPHFHSWIKLYGRNILTWHGPTPRLVVGEPELAKEILSDRDGLFPKYEPPVFMKKLLGDGLVTSTGQKWARQRKLATQAFHTENLKGMIPMVIASVESMLENWIKLDGKEVDFFKDFTILTSEIISRTSFGSSYIEGKEIFTKIDELTLIAARNFETVRLPLLRKLVRNKDEVEAEKIEQDIKASVLKLIMAREQRKESGDGDGYGDDLLGSFMRAHHETGSITVDDIVDECKTFYFAGQETSSIMLSWASFLLAINTDWQDKVRMEVKQLFGDRSPSSEDSAAIARLKTMTMVLNEALRLYPPILNVLRTVARDCKVGDVLLPKGMHIQISQLVVHHDPSTWGEEGQLFSPEKFADGVAGATASGAAFFPFGFGPRFCVGQGLAMLEAKVTLAMILQRYSFTLSPAYAHSPVSRLTCRPLHGIQAVLKRL</sequence>